<protein>
    <submittedName>
        <fullName evidence="1">Uncharacterized protein</fullName>
    </submittedName>
</protein>
<reference evidence="2" key="1">
    <citation type="submission" date="2016-11" db="EMBL/GenBank/DDBJ databases">
        <authorList>
            <person name="Varghese N."/>
            <person name="Submissions S."/>
        </authorList>
    </citation>
    <scope>NUCLEOTIDE SEQUENCE [LARGE SCALE GENOMIC DNA]</scope>
    <source>
        <strain evidence="2">DSM 24786</strain>
    </source>
</reference>
<dbReference type="RefSeq" id="WP_072304205.1">
    <property type="nucleotide sequence ID" value="NZ_FPIY01000003.1"/>
</dbReference>
<evidence type="ECO:0000313" key="1">
    <source>
        <dbReference type="EMBL" id="SFW57409.1"/>
    </source>
</evidence>
<proteinExistence type="predicted"/>
<dbReference type="STRING" id="76595.SAMN05660313_02581"/>
<dbReference type="EMBL" id="FPIY01000003">
    <property type="protein sequence ID" value="SFW57409.1"/>
    <property type="molecule type" value="Genomic_DNA"/>
</dbReference>
<sequence length="123" mass="15044">MTLEKNDYKLESKKAFLEKIENHYKPITDEKIPESIFSDLCKYLARSLHKSYKTLRKRHPQSKERYSSFKIKDLQYPFTQYCITNFLKEKDAINYSKYSKIIFQMTENEFKDYEKQKHAYETK</sequence>
<dbReference type="AlphaFoldDB" id="A0A1K1QCH9"/>
<organism evidence="1 2">
    <name type="scientific">Cellulophaga fucicola</name>
    <dbReference type="NCBI Taxonomy" id="76595"/>
    <lineage>
        <taxon>Bacteria</taxon>
        <taxon>Pseudomonadati</taxon>
        <taxon>Bacteroidota</taxon>
        <taxon>Flavobacteriia</taxon>
        <taxon>Flavobacteriales</taxon>
        <taxon>Flavobacteriaceae</taxon>
        <taxon>Cellulophaga</taxon>
    </lineage>
</organism>
<dbReference type="OrthoDB" id="1441430at2"/>
<name>A0A1K1QCH9_9FLAO</name>
<dbReference type="Proteomes" id="UP000183257">
    <property type="component" value="Unassembled WGS sequence"/>
</dbReference>
<accession>A0A1K1QCH9</accession>
<gene>
    <name evidence="1" type="ORF">SAMN05660313_02581</name>
</gene>
<keyword evidence="2" id="KW-1185">Reference proteome</keyword>
<evidence type="ECO:0000313" key="2">
    <source>
        <dbReference type="Proteomes" id="UP000183257"/>
    </source>
</evidence>